<keyword evidence="2 7" id="KW-0812">Transmembrane</keyword>
<gene>
    <name evidence="9" type="ORF">V1264_018414</name>
</gene>
<proteinExistence type="predicted"/>
<sequence length="277" mass="31636">MDKPNIMNIVELSGLNKQACLLSSDSLAVIILISTILLALFVVRLLSILIKCSAKQPTIQQSVQVPFRLLITNLPTRVCTTNVAFKYDVFVAYAEEDNDFVSDHLRPRLEDELGLKLCLHQRDFHPGRNILENIEDSVTSSKKVLMVFSTHFAHSPWCQFELAVCQRHAMDRGDLLLVAHVKNTPVSDLTPTMVVILRTCTYMDWSQEGQGRVIFWNSLLLALGDVLVPRAPPNLQPRQQRRQQPRHQRRQQPRQQPLERRGVMNPDEEQGEETVIV</sequence>
<comment type="subcellular location">
    <subcellularLocation>
        <location evidence="1">Membrane</location>
    </subcellularLocation>
</comment>
<feature type="compositionally biased region" description="Acidic residues" evidence="6">
    <location>
        <begin position="266"/>
        <end position="277"/>
    </location>
</feature>
<feature type="region of interest" description="Disordered" evidence="6">
    <location>
        <begin position="231"/>
        <end position="277"/>
    </location>
</feature>
<keyword evidence="10" id="KW-1185">Reference proteome</keyword>
<reference evidence="9 10" key="1">
    <citation type="submission" date="2024-02" db="EMBL/GenBank/DDBJ databases">
        <title>Chromosome-scale genome assembly of the rough periwinkle Littorina saxatilis.</title>
        <authorList>
            <person name="De Jode A."/>
            <person name="Faria R."/>
            <person name="Formenti G."/>
            <person name="Sims Y."/>
            <person name="Smith T.P."/>
            <person name="Tracey A."/>
            <person name="Wood J.M.D."/>
            <person name="Zagrodzka Z.B."/>
            <person name="Johannesson K."/>
            <person name="Butlin R.K."/>
            <person name="Leder E.H."/>
        </authorList>
    </citation>
    <scope>NUCLEOTIDE SEQUENCE [LARGE SCALE GENOMIC DNA]</scope>
    <source>
        <strain evidence="9">Snail1</strain>
        <tissue evidence="9">Muscle</tissue>
    </source>
</reference>
<dbReference type="PROSITE" id="PS50104">
    <property type="entry name" value="TIR"/>
    <property type="match status" value="1"/>
</dbReference>
<feature type="domain" description="TIR" evidence="8">
    <location>
        <begin position="85"/>
        <end position="223"/>
    </location>
</feature>
<dbReference type="GO" id="GO:0038023">
    <property type="term" value="F:signaling receptor activity"/>
    <property type="evidence" value="ECO:0007669"/>
    <property type="project" value="TreeGrafter"/>
</dbReference>
<evidence type="ECO:0000313" key="9">
    <source>
        <dbReference type="EMBL" id="KAK7103536.1"/>
    </source>
</evidence>
<protein>
    <recommendedName>
        <fullName evidence="8">TIR domain-containing protein</fullName>
    </recommendedName>
</protein>
<keyword evidence="3" id="KW-0732">Signal</keyword>
<dbReference type="SUPFAM" id="SSF52200">
    <property type="entry name" value="Toll/Interleukin receptor TIR domain"/>
    <property type="match status" value="1"/>
</dbReference>
<dbReference type="SMART" id="SM00255">
    <property type="entry name" value="TIR"/>
    <property type="match status" value="1"/>
</dbReference>
<keyword evidence="4 7" id="KW-1133">Transmembrane helix</keyword>
<dbReference type="InterPro" id="IPR035897">
    <property type="entry name" value="Toll_tir_struct_dom_sf"/>
</dbReference>
<dbReference type="Gene3D" id="3.40.50.10140">
    <property type="entry name" value="Toll/interleukin-1 receptor homology (TIR) domain"/>
    <property type="match status" value="1"/>
</dbReference>
<feature type="compositionally biased region" description="Basic residues" evidence="6">
    <location>
        <begin position="239"/>
        <end position="252"/>
    </location>
</feature>
<keyword evidence="5 7" id="KW-0472">Membrane</keyword>
<dbReference type="Proteomes" id="UP001374579">
    <property type="component" value="Unassembled WGS sequence"/>
</dbReference>
<evidence type="ECO:0000256" key="1">
    <source>
        <dbReference type="ARBA" id="ARBA00004370"/>
    </source>
</evidence>
<evidence type="ECO:0000256" key="4">
    <source>
        <dbReference type="ARBA" id="ARBA00022989"/>
    </source>
</evidence>
<organism evidence="9 10">
    <name type="scientific">Littorina saxatilis</name>
    <dbReference type="NCBI Taxonomy" id="31220"/>
    <lineage>
        <taxon>Eukaryota</taxon>
        <taxon>Metazoa</taxon>
        <taxon>Spiralia</taxon>
        <taxon>Lophotrochozoa</taxon>
        <taxon>Mollusca</taxon>
        <taxon>Gastropoda</taxon>
        <taxon>Caenogastropoda</taxon>
        <taxon>Littorinimorpha</taxon>
        <taxon>Littorinoidea</taxon>
        <taxon>Littorinidae</taxon>
        <taxon>Littorina</taxon>
    </lineage>
</organism>
<name>A0AAN9BEB0_9CAEN</name>
<evidence type="ECO:0000256" key="6">
    <source>
        <dbReference type="SAM" id="MobiDB-lite"/>
    </source>
</evidence>
<dbReference type="PANTHER" id="PTHR24365">
    <property type="entry name" value="TOLL-LIKE RECEPTOR"/>
    <property type="match status" value="1"/>
</dbReference>
<evidence type="ECO:0000256" key="5">
    <source>
        <dbReference type="ARBA" id="ARBA00023136"/>
    </source>
</evidence>
<dbReference type="GO" id="GO:0005886">
    <property type="term" value="C:plasma membrane"/>
    <property type="evidence" value="ECO:0007669"/>
    <property type="project" value="TreeGrafter"/>
</dbReference>
<dbReference type="GO" id="GO:0007165">
    <property type="term" value="P:signal transduction"/>
    <property type="evidence" value="ECO:0007669"/>
    <property type="project" value="InterPro"/>
</dbReference>
<dbReference type="Pfam" id="PF13676">
    <property type="entry name" value="TIR_2"/>
    <property type="match status" value="1"/>
</dbReference>
<dbReference type="PANTHER" id="PTHR24365:SF541">
    <property type="entry name" value="PROTEIN TOLL-RELATED"/>
    <property type="match status" value="1"/>
</dbReference>
<evidence type="ECO:0000256" key="3">
    <source>
        <dbReference type="ARBA" id="ARBA00022729"/>
    </source>
</evidence>
<comment type="caution">
    <text evidence="9">The sequence shown here is derived from an EMBL/GenBank/DDBJ whole genome shotgun (WGS) entry which is preliminary data.</text>
</comment>
<evidence type="ECO:0000256" key="7">
    <source>
        <dbReference type="SAM" id="Phobius"/>
    </source>
</evidence>
<evidence type="ECO:0000256" key="2">
    <source>
        <dbReference type="ARBA" id="ARBA00022692"/>
    </source>
</evidence>
<dbReference type="AlphaFoldDB" id="A0AAN9BEB0"/>
<dbReference type="InterPro" id="IPR000157">
    <property type="entry name" value="TIR_dom"/>
</dbReference>
<dbReference type="EMBL" id="JBAMIC010000008">
    <property type="protein sequence ID" value="KAK7103536.1"/>
    <property type="molecule type" value="Genomic_DNA"/>
</dbReference>
<evidence type="ECO:0000313" key="10">
    <source>
        <dbReference type="Proteomes" id="UP001374579"/>
    </source>
</evidence>
<feature type="transmembrane region" description="Helical" evidence="7">
    <location>
        <begin position="27"/>
        <end position="50"/>
    </location>
</feature>
<accession>A0AAN9BEB0</accession>
<evidence type="ECO:0000259" key="8">
    <source>
        <dbReference type="PROSITE" id="PS50104"/>
    </source>
</evidence>